<dbReference type="InterPro" id="IPR042070">
    <property type="entry name" value="PucR_C-HTH_sf"/>
</dbReference>
<evidence type="ECO:0000259" key="3">
    <source>
        <dbReference type="Pfam" id="PF17853"/>
    </source>
</evidence>
<feature type="domain" description="CdaR GGDEF-like" evidence="3">
    <location>
        <begin position="51"/>
        <end position="155"/>
    </location>
</feature>
<evidence type="ECO:0000259" key="2">
    <source>
        <dbReference type="Pfam" id="PF13556"/>
    </source>
</evidence>
<dbReference type="AlphaFoldDB" id="A0A7J5BQ87"/>
<comment type="similarity">
    <text evidence="1">Belongs to the CdaR family.</text>
</comment>
<dbReference type="OrthoDB" id="3190266at2"/>
<proteinExistence type="inferred from homology"/>
<keyword evidence="5" id="KW-1185">Reference proteome</keyword>
<protein>
    <submittedName>
        <fullName evidence="4">PucR family transcriptional regulator</fullName>
    </submittedName>
</protein>
<dbReference type="Pfam" id="PF13556">
    <property type="entry name" value="HTH_30"/>
    <property type="match status" value="1"/>
</dbReference>
<dbReference type="Pfam" id="PF17853">
    <property type="entry name" value="GGDEF_2"/>
    <property type="match status" value="1"/>
</dbReference>
<name>A0A7J5BQ87_9MICO</name>
<dbReference type="PANTHER" id="PTHR33744:SF1">
    <property type="entry name" value="DNA-BINDING TRANSCRIPTIONAL ACTIVATOR ADER"/>
    <property type="match status" value="1"/>
</dbReference>
<dbReference type="EMBL" id="WBJZ01000013">
    <property type="protein sequence ID" value="KAB1655958.1"/>
    <property type="molecule type" value="Genomic_DNA"/>
</dbReference>
<sequence>MVLDTVESLWAILDRFSNAASDEYRAVVEALRRRQDESRRAALLALLEGSDAAGNAARLDLPPTGAFVVVAARVAASAESGDPVAPAVLRSCGAGAVWASSPAGRIGLVNAHATADLEALLVRLDADPGTAIGISRVFDRPAGAVTAGRQARLALLALGGGGGVRRFESRPVDVLLVSEPASATVLRDLVLGNVLRLRDDDAEKLLSTFEAWIASDGSAAAAGEALHCHRNSVLYRLQRLESLSGRRVRSPLELAELVAAVRAHRLVG</sequence>
<evidence type="ECO:0000313" key="5">
    <source>
        <dbReference type="Proteomes" id="UP000467240"/>
    </source>
</evidence>
<dbReference type="Gene3D" id="1.10.10.2840">
    <property type="entry name" value="PucR C-terminal helix-turn-helix domain"/>
    <property type="match status" value="1"/>
</dbReference>
<organism evidence="4 5">
    <name type="scientific">Pseudoclavibacter chungangensis</name>
    <dbReference type="NCBI Taxonomy" id="587635"/>
    <lineage>
        <taxon>Bacteria</taxon>
        <taxon>Bacillati</taxon>
        <taxon>Actinomycetota</taxon>
        <taxon>Actinomycetes</taxon>
        <taxon>Micrococcales</taxon>
        <taxon>Microbacteriaceae</taxon>
        <taxon>Pseudoclavibacter</taxon>
    </lineage>
</organism>
<reference evidence="4 5" key="1">
    <citation type="submission" date="2019-09" db="EMBL/GenBank/DDBJ databases">
        <title>Phylogeny of genus Pseudoclavibacter and closely related genus.</title>
        <authorList>
            <person name="Li Y."/>
        </authorList>
    </citation>
    <scope>NUCLEOTIDE SEQUENCE [LARGE SCALE GENOMIC DNA]</scope>
    <source>
        <strain evidence="4 5">DSM 23821</strain>
    </source>
</reference>
<dbReference type="PANTHER" id="PTHR33744">
    <property type="entry name" value="CARBOHYDRATE DIACID REGULATOR"/>
    <property type="match status" value="1"/>
</dbReference>
<dbReference type="InterPro" id="IPR025736">
    <property type="entry name" value="PucR_C-HTH_dom"/>
</dbReference>
<dbReference type="InterPro" id="IPR041522">
    <property type="entry name" value="CdaR_GGDEF"/>
</dbReference>
<comment type="caution">
    <text evidence="4">The sequence shown here is derived from an EMBL/GenBank/DDBJ whole genome shotgun (WGS) entry which is preliminary data.</text>
</comment>
<feature type="domain" description="PucR C-terminal helix-turn-helix" evidence="2">
    <location>
        <begin position="205"/>
        <end position="263"/>
    </location>
</feature>
<evidence type="ECO:0000256" key="1">
    <source>
        <dbReference type="ARBA" id="ARBA00006754"/>
    </source>
</evidence>
<accession>A0A7J5BQ87</accession>
<gene>
    <name evidence="4" type="ORF">F8O01_10955</name>
</gene>
<dbReference type="Proteomes" id="UP000467240">
    <property type="component" value="Unassembled WGS sequence"/>
</dbReference>
<dbReference type="InterPro" id="IPR051448">
    <property type="entry name" value="CdaR-like_regulators"/>
</dbReference>
<evidence type="ECO:0000313" key="4">
    <source>
        <dbReference type="EMBL" id="KAB1655958.1"/>
    </source>
</evidence>